<name>A0A7W7G9F6_9ACTN</name>
<dbReference type="Pfam" id="PF12322">
    <property type="entry name" value="T4_baseplate"/>
    <property type="match status" value="1"/>
</dbReference>
<proteinExistence type="predicted"/>
<comment type="caution">
    <text evidence="1">The sequence shown here is derived from an EMBL/GenBank/DDBJ whole genome shotgun (WGS) entry which is preliminary data.</text>
</comment>
<evidence type="ECO:0000313" key="1">
    <source>
        <dbReference type="EMBL" id="MBB4700555.1"/>
    </source>
</evidence>
<organism evidence="1 2">
    <name type="scientific">Sphaerisporangium siamense</name>
    <dbReference type="NCBI Taxonomy" id="795645"/>
    <lineage>
        <taxon>Bacteria</taxon>
        <taxon>Bacillati</taxon>
        <taxon>Actinomycetota</taxon>
        <taxon>Actinomycetes</taxon>
        <taxon>Streptosporangiales</taxon>
        <taxon>Streptosporangiaceae</taxon>
        <taxon>Sphaerisporangium</taxon>
    </lineage>
</organism>
<sequence>MMITAADLLSVWESGADAGNAQRAVLLHAVARPEAPDLLDAPVGARDAELFALRRSLFGARIPVLLSCPECGERLEFDFDTRAVPPPEPSPVEPITLTVDSWTVVVRVPTSGDLLVAARSASPRAVLLERCVPEARRDGEPVPVAALPAEVVARVAEAAGCADPGADVRLDVRCPECGRMVRAGLDITLCLWTELDAWARATLLEVSLLAASYGWDEADILAMSSARRRCYLELAGHA</sequence>
<dbReference type="Proteomes" id="UP000542210">
    <property type="component" value="Unassembled WGS sequence"/>
</dbReference>
<dbReference type="AlphaFoldDB" id="A0A7W7G9F6"/>
<evidence type="ECO:0000313" key="2">
    <source>
        <dbReference type="Proteomes" id="UP000542210"/>
    </source>
</evidence>
<gene>
    <name evidence="1" type="ORF">BJ982_002099</name>
</gene>
<evidence type="ECO:0008006" key="3">
    <source>
        <dbReference type="Google" id="ProtNLM"/>
    </source>
</evidence>
<protein>
    <recommendedName>
        <fullName evidence="3">Phage baseplate protein</fullName>
    </recommendedName>
</protein>
<dbReference type="EMBL" id="JACHND010000001">
    <property type="protein sequence ID" value="MBB4700555.1"/>
    <property type="molecule type" value="Genomic_DNA"/>
</dbReference>
<dbReference type="RefSeq" id="WP_203959437.1">
    <property type="nucleotide sequence ID" value="NZ_BOOV01000039.1"/>
</dbReference>
<keyword evidence="2" id="KW-1185">Reference proteome</keyword>
<accession>A0A7W7G9F6</accession>
<reference evidence="1 2" key="1">
    <citation type="submission" date="2020-08" db="EMBL/GenBank/DDBJ databases">
        <title>Sequencing the genomes of 1000 actinobacteria strains.</title>
        <authorList>
            <person name="Klenk H.-P."/>
        </authorList>
    </citation>
    <scope>NUCLEOTIDE SEQUENCE [LARGE SCALE GENOMIC DNA]</scope>
    <source>
        <strain evidence="1 2">DSM 45784</strain>
    </source>
</reference>
<dbReference type="InterPro" id="IPR024364">
    <property type="entry name" value="Baseplate_phage_T4-like"/>
</dbReference>